<dbReference type="Proteomes" id="UP000305675">
    <property type="component" value="Unassembled WGS sequence"/>
</dbReference>
<keyword evidence="2" id="KW-1185">Reference proteome</keyword>
<name>A0A4U1BSH7_9GAMM</name>
<gene>
    <name evidence="1" type="ORF">FCL42_05440</name>
</gene>
<accession>A0A4U1BSH7</accession>
<dbReference type="EMBL" id="SWCJ01000003">
    <property type="protein sequence ID" value="TKB56577.1"/>
    <property type="molecule type" value="Genomic_DNA"/>
</dbReference>
<dbReference type="PANTHER" id="PTHR40453">
    <property type="entry name" value="PROTEIN YOEF"/>
    <property type="match status" value="1"/>
</dbReference>
<dbReference type="GO" id="GO:0006576">
    <property type="term" value="P:biogenic amine metabolic process"/>
    <property type="evidence" value="ECO:0007669"/>
    <property type="project" value="InterPro"/>
</dbReference>
<dbReference type="InterPro" id="IPR027417">
    <property type="entry name" value="P-loop_NTPase"/>
</dbReference>
<reference evidence="1 2" key="1">
    <citation type="submission" date="2019-04" db="EMBL/GenBank/DDBJ databases">
        <authorList>
            <person name="Hwang J.C."/>
        </authorList>
    </citation>
    <scope>NUCLEOTIDE SEQUENCE [LARGE SCALE GENOMIC DNA]</scope>
    <source>
        <strain evidence="1 2">IMCC35002</strain>
    </source>
</reference>
<sequence length="155" mass="16950">MSLQTELKNVAFVGEVDAGKSALIDKLVEQSVHIGKTQSPNIYRGRVIDTPGEFIDNRAWNNALLSTISMVKTVVCLQPANAKRFSPVPGLLNVYANKNIVGVISKTDVDDADIELAKSLMREANIPEPYWEVSIFDSDSLSALLTHLLSLQAPK</sequence>
<dbReference type="PANTHER" id="PTHR40453:SF2">
    <property type="entry name" value="ACETATE KINASE EUTP-RELATED"/>
    <property type="match status" value="1"/>
</dbReference>
<dbReference type="SUPFAM" id="SSF52540">
    <property type="entry name" value="P-loop containing nucleoside triphosphate hydrolases"/>
    <property type="match status" value="1"/>
</dbReference>
<organism evidence="1 2">
    <name type="scientific">Ferrimonas aestuarii</name>
    <dbReference type="NCBI Taxonomy" id="2569539"/>
    <lineage>
        <taxon>Bacteria</taxon>
        <taxon>Pseudomonadati</taxon>
        <taxon>Pseudomonadota</taxon>
        <taxon>Gammaproteobacteria</taxon>
        <taxon>Alteromonadales</taxon>
        <taxon>Ferrimonadaceae</taxon>
        <taxon>Ferrimonas</taxon>
    </lineage>
</organism>
<comment type="caution">
    <text evidence="1">The sequence shown here is derived from an EMBL/GenBank/DDBJ whole genome shotgun (WGS) entry which is preliminary data.</text>
</comment>
<dbReference type="OrthoDB" id="6179at2"/>
<dbReference type="Pfam" id="PF10662">
    <property type="entry name" value="PduV-EutP"/>
    <property type="match status" value="1"/>
</dbReference>
<dbReference type="InterPro" id="IPR012381">
    <property type="entry name" value="EutP_PduV"/>
</dbReference>
<dbReference type="AlphaFoldDB" id="A0A4U1BSH7"/>
<dbReference type="RefSeq" id="WP_136862381.1">
    <property type="nucleotide sequence ID" value="NZ_SWCJ01000003.1"/>
</dbReference>
<evidence type="ECO:0000313" key="2">
    <source>
        <dbReference type="Proteomes" id="UP000305675"/>
    </source>
</evidence>
<dbReference type="GO" id="GO:0005524">
    <property type="term" value="F:ATP binding"/>
    <property type="evidence" value="ECO:0007669"/>
    <property type="project" value="InterPro"/>
</dbReference>
<protein>
    <submittedName>
        <fullName evidence="1">Ethanolamine utilization protein</fullName>
    </submittedName>
</protein>
<dbReference type="CDD" id="cd00882">
    <property type="entry name" value="Ras_like_GTPase"/>
    <property type="match status" value="1"/>
</dbReference>
<proteinExistence type="predicted"/>
<dbReference type="Gene3D" id="3.40.50.300">
    <property type="entry name" value="P-loop containing nucleotide triphosphate hydrolases"/>
    <property type="match status" value="1"/>
</dbReference>
<evidence type="ECO:0000313" key="1">
    <source>
        <dbReference type="EMBL" id="TKB56577.1"/>
    </source>
</evidence>